<reference evidence="3" key="2">
    <citation type="journal article" date="2024" name="Plant">
        <title>Genomic evolution and insights into agronomic trait innovations of Sesamum species.</title>
        <authorList>
            <person name="Miao H."/>
            <person name="Wang L."/>
            <person name="Qu L."/>
            <person name="Liu H."/>
            <person name="Sun Y."/>
            <person name="Le M."/>
            <person name="Wang Q."/>
            <person name="Wei S."/>
            <person name="Zheng Y."/>
            <person name="Lin W."/>
            <person name="Duan Y."/>
            <person name="Cao H."/>
            <person name="Xiong S."/>
            <person name="Wang X."/>
            <person name="Wei L."/>
            <person name="Li C."/>
            <person name="Ma Q."/>
            <person name="Ju M."/>
            <person name="Zhao R."/>
            <person name="Li G."/>
            <person name="Mu C."/>
            <person name="Tian Q."/>
            <person name="Mei H."/>
            <person name="Zhang T."/>
            <person name="Gao T."/>
            <person name="Zhang H."/>
        </authorList>
    </citation>
    <scope>NUCLEOTIDE SEQUENCE</scope>
    <source>
        <strain evidence="3">K16</strain>
    </source>
</reference>
<dbReference type="Proteomes" id="UP001289374">
    <property type="component" value="Unassembled WGS sequence"/>
</dbReference>
<dbReference type="AlphaFoldDB" id="A0AAE1T5J6"/>
<name>A0AAE1T5J6_9LAMI</name>
<protein>
    <submittedName>
        <fullName evidence="3">ADP-ribosylation factor GTPase-activating protein AGD14</fullName>
    </submittedName>
</protein>
<dbReference type="PANTHER" id="PTHR46085">
    <property type="entry name" value="ARFGAP/RECO-RELATED"/>
    <property type="match status" value="1"/>
</dbReference>
<dbReference type="PANTHER" id="PTHR46085:SF4">
    <property type="entry name" value="ADP-RIBOSYLATION FACTOR GTPASE-ACTIVATING PROTEIN AGD14-RELATED"/>
    <property type="match status" value="1"/>
</dbReference>
<proteinExistence type="predicted"/>
<gene>
    <name evidence="3" type="ORF">Sango_2730200</name>
</gene>
<evidence type="ECO:0000313" key="4">
    <source>
        <dbReference type="Proteomes" id="UP001289374"/>
    </source>
</evidence>
<dbReference type="Gene3D" id="1.10.220.150">
    <property type="entry name" value="Arf GTPase activating protein"/>
    <property type="match status" value="1"/>
</dbReference>
<comment type="caution">
    <text evidence="3">The sequence shown here is derived from an EMBL/GenBank/DDBJ whole genome shotgun (WGS) entry which is preliminary data.</text>
</comment>
<dbReference type="InterPro" id="IPR037278">
    <property type="entry name" value="ARFGAP/RecO"/>
</dbReference>
<dbReference type="SMART" id="SM00105">
    <property type="entry name" value="ArfGap"/>
    <property type="match status" value="1"/>
</dbReference>
<dbReference type="InterPro" id="IPR044820">
    <property type="entry name" value="AGD14-like"/>
</dbReference>
<accession>A0AAE1T5J6</accession>
<feature type="compositionally biased region" description="Basic and acidic residues" evidence="1">
    <location>
        <begin position="143"/>
        <end position="152"/>
    </location>
</feature>
<feature type="domain" description="Arf-GAP" evidence="2">
    <location>
        <begin position="11"/>
        <end position="150"/>
    </location>
</feature>
<keyword evidence="4" id="KW-1185">Reference proteome</keyword>
<dbReference type="Pfam" id="PF01412">
    <property type="entry name" value="ArfGap"/>
    <property type="match status" value="1"/>
</dbReference>
<evidence type="ECO:0000259" key="2">
    <source>
        <dbReference type="SMART" id="SM00105"/>
    </source>
</evidence>
<organism evidence="3 4">
    <name type="scientific">Sesamum angolense</name>
    <dbReference type="NCBI Taxonomy" id="2727404"/>
    <lineage>
        <taxon>Eukaryota</taxon>
        <taxon>Viridiplantae</taxon>
        <taxon>Streptophyta</taxon>
        <taxon>Embryophyta</taxon>
        <taxon>Tracheophyta</taxon>
        <taxon>Spermatophyta</taxon>
        <taxon>Magnoliopsida</taxon>
        <taxon>eudicotyledons</taxon>
        <taxon>Gunneridae</taxon>
        <taxon>Pentapetalae</taxon>
        <taxon>asterids</taxon>
        <taxon>lamiids</taxon>
        <taxon>Lamiales</taxon>
        <taxon>Pedaliaceae</taxon>
        <taxon>Sesamum</taxon>
    </lineage>
</organism>
<evidence type="ECO:0000256" key="1">
    <source>
        <dbReference type="SAM" id="MobiDB-lite"/>
    </source>
</evidence>
<reference evidence="3" key="1">
    <citation type="submission" date="2020-06" db="EMBL/GenBank/DDBJ databases">
        <authorList>
            <person name="Li T."/>
            <person name="Hu X."/>
            <person name="Zhang T."/>
            <person name="Song X."/>
            <person name="Zhang H."/>
            <person name="Dai N."/>
            <person name="Sheng W."/>
            <person name="Hou X."/>
            <person name="Wei L."/>
        </authorList>
    </citation>
    <scope>NUCLEOTIDE SEQUENCE</scope>
    <source>
        <strain evidence="3">K16</strain>
        <tissue evidence="3">Leaf</tissue>
    </source>
</reference>
<dbReference type="InterPro" id="IPR001164">
    <property type="entry name" value="ArfGAP_dom"/>
</dbReference>
<dbReference type="InterPro" id="IPR038508">
    <property type="entry name" value="ArfGAP_dom_sf"/>
</dbReference>
<dbReference type="SUPFAM" id="SSF57863">
    <property type="entry name" value="ArfGap/RecO-like zinc finger"/>
    <property type="match status" value="1"/>
</dbReference>
<feature type="region of interest" description="Disordered" evidence="1">
    <location>
        <begin position="143"/>
        <end position="166"/>
    </location>
</feature>
<dbReference type="GO" id="GO:0005096">
    <property type="term" value="F:GTPase activator activity"/>
    <property type="evidence" value="ECO:0007669"/>
    <property type="project" value="InterPro"/>
</dbReference>
<evidence type="ECO:0000313" key="3">
    <source>
        <dbReference type="EMBL" id="KAK4381979.1"/>
    </source>
</evidence>
<dbReference type="EMBL" id="JACGWL010000780">
    <property type="protein sequence ID" value="KAK4381979.1"/>
    <property type="molecule type" value="Genomic_DNA"/>
</dbReference>
<sequence length="281" mass="31823">MGSKREEERNEKIIRGLMKLPPNRRCINCNSLTAIKPGMEAWLSMPAVIFSGEEGLNLFDIKYETHRFCLCCSREFTHRVKSVSMSKFTSQEVDALQKGGNQRARDLFLKAWDPHKLRLTDNSNADKVREFIKNVYVERRYAVEKSSDRPPKDPQALDNGGNVRIPDEVEPLSSLSSHFNMVLHDVPAGAGADCKPTNPFDLPYDADLESSYMTPFRDMSSLQAALPNNQMMAPYDYVGETNWFPQNSVPSRLLGIYGRASAEQPNTVSHLYLFLDNTSHV</sequence>